<comment type="caution">
    <text evidence="1">The sequence shown here is derived from an EMBL/GenBank/DDBJ whole genome shotgun (WGS) entry which is preliminary data.</text>
</comment>
<dbReference type="Proteomes" id="UP000325684">
    <property type="component" value="Unassembled WGS sequence"/>
</dbReference>
<dbReference type="RefSeq" id="WP_150943364.1">
    <property type="nucleotide sequence ID" value="NZ_VCMV01000013.1"/>
</dbReference>
<reference evidence="1 2" key="1">
    <citation type="journal article" date="2019" name="Microorganisms">
        <title>Genome Insights into the Novel Species Microvirga brassicacearum, a Rapeseed Endophyte with Biotechnological Potential.</title>
        <authorList>
            <person name="Jimenez-Gomez A."/>
            <person name="Saati-Santamaria Z."/>
            <person name="Igual J.M."/>
            <person name="Rivas R."/>
            <person name="Mateos P.F."/>
            <person name="Garcia-Fraile P."/>
        </authorList>
    </citation>
    <scope>NUCLEOTIDE SEQUENCE [LARGE SCALE GENOMIC DNA]</scope>
    <source>
        <strain evidence="1 2">CDVBN77</strain>
    </source>
</reference>
<gene>
    <name evidence="1" type="ORF">FEZ63_08675</name>
</gene>
<dbReference type="EMBL" id="VCMV01000013">
    <property type="protein sequence ID" value="KAB0267377.1"/>
    <property type="molecule type" value="Genomic_DNA"/>
</dbReference>
<proteinExistence type="predicted"/>
<name>A0A5N3PCA7_9HYPH</name>
<dbReference type="OrthoDB" id="9798288at2"/>
<evidence type="ECO:0000313" key="1">
    <source>
        <dbReference type="EMBL" id="KAB0267377.1"/>
    </source>
</evidence>
<accession>A0A5N3PCA7</accession>
<protein>
    <submittedName>
        <fullName evidence="1">Uncharacterized protein</fullName>
    </submittedName>
</protein>
<keyword evidence="2" id="KW-1185">Reference proteome</keyword>
<organism evidence="1 2">
    <name type="scientific">Microvirga brassicacearum</name>
    <dbReference type="NCBI Taxonomy" id="2580413"/>
    <lineage>
        <taxon>Bacteria</taxon>
        <taxon>Pseudomonadati</taxon>
        <taxon>Pseudomonadota</taxon>
        <taxon>Alphaproteobacteria</taxon>
        <taxon>Hyphomicrobiales</taxon>
        <taxon>Methylobacteriaceae</taxon>
        <taxon>Microvirga</taxon>
    </lineage>
</organism>
<sequence length="74" mass="7920">MQLLNPGSTSHTARLLGNGRWFLGDSAEWPGVIPADAEIANLNELAAMYPAVPPEMREIAASVRDMAMGQASPR</sequence>
<dbReference type="AlphaFoldDB" id="A0A5N3PCA7"/>
<evidence type="ECO:0000313" key="2">
    <source>
        <dbReference type="Proteomes" id="UP000325684"/>
    </source>
</evidence>